<proteinExistence type="predicted"/>
<protein>
    <submittedName>
        <fullName evidence="2">Putative membrane integral protein</fullName>
    </submittedName>
</protein>
<dbReference type="EMBL" id="AF241888">
    <property type="protein sequence ID" value="AAK73549.1"/>
    <property type="molecule type" value="Genomic_DNA"/>
</dbReference>
<geneLocation type="plasmid" evidence="2">
    <name>pRJ6</name>
</geneLocation>
<keyword evidence="1" id="KW-0472">Membrane</keyword>
<evidence type="ECO:0000313" key="2">
    <source>
        <dbReference type="EMBL" id="AAK73549.1"/>
    </source>
</evidence>
<sequence>MDERQEIINKNMLIRSFGFLFILLIIYIAFLGVINVTITGHQLILISIITLTSIYMWIDSFINKILYYDVQNNKEIKRKLSSCVTTLLVIDVAVLILAFLNKIDINISFLFLAILISFNIIVLSVYYIILKFWLIWYK</sequence>
<feature type="transmembrane region" description="Helical" evidence="1">
    <location>
        <begin position="12"/>
        <end position="34"/>
    </location>
</feature>
<accession>Q93GF9</accession>
<evidence type="ECO:0000256" key="1">
    <source>
        <dbReference type="SAM" id="Phobius"/>
    </source>
</evidence>
<feature type="transmembrane region" description="Helical" evidence="1">
    <location>
        <begin position="40"/>
        <end position="58"/>
    </location>
</feature>
<keyword evidence="1" id="KW-0812">Transmembrane</keyword>
<organism evidence="2">
    <name type="scientific">Staphylococcus aureus</name>
    <dbReference type="NCBI Taxonomy" id="1280"/>
    <lineage>
        <taxon>Bacteria</taxon>
        <taxon>Bacillati</taxon>
        <taxon>Bacillota</taxon>
        <taxon>Bacilli</taxon>
        <taxon>Bacillales</taxon>
        <taxon>Staphylococcaceae</taxon>
        <taxon>Staphylococcus</taxon>
    </lineage>
</organism>
<feature type="transmembrane region" description="Helical" evidence="1">
    <location>
        <begin position="107"/>
        <end position="129"/>
    </location>
</feature>
<reference evidence="2" key="2">
    <citation type="submission" date="2007-10" db="EMBL/GenBank/DDBJ databases">
        <authorList>
            <person name="Coelho M.L.V."/>
            <person name="Madureira D.J."/>
            <person name="Nes I.F."/>
            <person name="Bastos M.C.F."/>
        </authorList>
    </citation>
    <scope>NUCLEOTIDE SEQUENCE</scope>
    <source>
        <plasmid evidence="2">pRJ6</plasmid>
    </source>
</reference>
<dbReference type="PATRIC" id="fig|1280.3578.peg.1313"/>
<keyword evidence="2" id="KW-0614">Plasmid</keyword>
<feature type="transmembrane region" description="Helical" evidence="1">
    <location>
        <begin position="79"/>
        <end position="101"/>
    </location>
</feature>
<dbReference type="AlphaFoldDB" id="Q93GF9"/>
<keyword evidence="1" id="KW-1133">Transmembrane helix</keyword>
<dbReference type="RefSeq" id="WP_000344475.1">
    <property type="nucleotide sequence ID" value="NC_011522.1"/>
</dbReference>
<reference evidence="2" key="1">
    <citation type="journal article" date="2001" name="J. Mol. Biol.">
        <title>Molecular characterisation of aureocin A70, a multi-peptide bacteriocin isolated from Staphylococcus aureus.</title>
        <authorList>
            <person name="Netz D.J."/>
            <person name="Sahl H.G."/>
            <person name="Marcelino R."/>
            <person name="dos Santos Nascimento J."/>
            <person name="de Oliveira S.S."/>
            <person name="Soares M.B."/>
            <person name="do Carmo de Freire Bastos M."/>
            <person name="Marcolino R."/>
        </authorList>
    </citation>
    <scope>NUCLEOTIDE SEQUENCE</scope>
    <source>
        <plasmid evidence="2">pRJ6</plasmid>
    </source>
</reference>
<name>Q93GF9_STAAU</name>
<reference evidence="2" key="3">
    <citation type="journal article" date="2009" name="J. Microbiol.">
        <title>Mobilization functions of the bacteriocinogenic plasmid pRJ6 of Staphylococcus aureus.</title>
        <authorList>
            <person name="Varella Coelho M.L."/>
            <person name="Ceotto H."/>
            <person name="Madureira D.J."/>
            <person name="Nes I.F."/>
            <person name="Freire Bastos M.D.C."/>
        </authorList>
    </citation>
    <scope>NUCLEOTIDE SEQUENCE</scope>
    <source>
        <plasmid evidence="2">pRJ6</plasmid>
    </source>
</reference>